<accession>A0A426ZA04</accession>
<evidence type="ECO:0000256" key="1">
    <source>
        <dbReference type="SAM" id="MobiDB-lite"/>
    </source>
</evidence>
<feature type="compositionally biased region" description="Polar residues" evidence="1">
    <location>
        <begin position="32"/>
        <end position="46"/>
    </location>
</feature>
<feature type="region of interest" description="Disordered" evidence="1">
    <location>
        <begin position="32"/>
        <end position="54"/>
    </location>
</feature>
<organism evidence="2 3">
    <name type="scientific">Ensete ventricosum</name>
    <name type="common">Abyssinian banana</name>
    <name type="synonym">Musa ensete</name>
    <dbReference type="NCBI Taxonomy" id="4639"/>
    <lineage>
        <taxon>Eukaryota</taxon>
        <taxon>Viridiplantae</taxon>
        <taxon>Streptophyta</taxon>
        <taxon>Embryophyta</taxon>
        <taxon>Tracheophyta</taxon>
        <taxon>Spermatophyta</taxon>
        <taxon>Magnoliopsida</taxon>
        <taxon>Liliopsida</taxon>
        <taxon>Zingiberales</taxon>
        <taxon>Musaceae</taxon>
        <taxon>Ensete</taxon>
    </lineage>
</organism>
<name>A0A426ZA04_ENSVE</name>
<protein>
    <submittedName>
        <fullName evidence="2">Uncharacterized protein</fullName>
    </submittedName>
</protein>
<dbReference type="AlphaFoldDB" id="A0A426ZA04"/>
<sequence>MTHHNRLTSRASQLDLFDVKLEKQRERNVAVSSLLGSASRAPPSQDSLKDPTQRCPTDVKALRALEVMKSCHDFDSILSDELLRQFGSITIFCTSMFCMLLRSSNVPTTASLEVSVSLLMPST</sequence>
<dbReference type="Proteomes" id="UP000287651">
    <property type="component" value="Unassembled WGS sequence"/>
</dbReference>
<reference evidence="2 3" key="1">
    <citation type="journal article" date="2014" name="Agronomy (Basel)">
        <title>A Draft Genome Sequence for Ensete ventricosum, the Drought-Tolerant Tree Against Hunger.</title>
        <authorList>
            <person name="Harrison J."/>
            <person name="Moore K.A."/>
            <person name="Paszkiewicz K."/>
            <person name="Jones T."/>
            <person name="Grant M."/>
            <person name="Ambacheew D."/>
            <person name="Muzemil S."/>
            <person name="Studholme D.J."/>
        </authorList>
    </citation>
    <scope>NUCLEOTIDE SEQUENCE [LARGE SCALE GENOMIC DNA]</scope>
</reference>
<evidence type="ECO:0000313" key="3">
    <source>
        <dbReference type="Proteomes" id="UP000287651"/>
    </source>
</evidence>
<proteinExistence type="predicted"/>
<comment type="caution">
    <text evidence="2">The sequence shown here is derived from an EMBL/GenBank/DDBJ whole genome shotgun (WGS) entry which is preliminary data.</text>
</comment>
<evidence type="ECO:0000313" key="2">
    <source>
        <dbReference type="EMBL" id="RRT60776.1"/>
    </source>
</evidence>
<gene>
    <name evidence="2" type="ORF">B296_00028190</name>
</gene>
<dbReference type="EMBL" id="AMZH03007648">
    <property type="protein sequence ID" value="RRT60776.1"/>
    <property type="molecule type" value="Genomic_DNA"/>
</dbReference>